<dbReference type="FunFam" id="3.40.50.300:FF:000025">
    <property type="entry name" value="ATP-dependent Clp protease subunit"/>
    <property type="match status" value="1"/>
</dbReference>
<comment type="similarity">
    <text evidence="6">Belongs to the ClpA/ClpB family.</text>
</comment>
<dbReference type="PROSITE" id="PS00871">
    <property type="entry name" value="CLPAB_2"/>
    <property type="match status" value="1"/>
</dbReference>
<dbReference type="InterPro" id="IPR036628">
    <property type="entry name" value="Clp_N_dom_sf"/>
</dbReference>
<dbReference type="InterPro" id="IPR050130">
    <property type="entry name" value="ClpA_ClpB"/>
</dbReference>
<feature type="coiled-coil region" evidence="7">
    <location>
        <begin position="416"/>
        <end position="462"/>
    </location>
</feature>
<dbReference type="Pfam" id="PF02861">
    <property type="entry name" value="Clp_N"/>
    <property type="match status" value="1"/>
</dbReference>
<dbReference type="RefSeq" id="WP_161258755.1">
    <property type="nucleotide sequence ID" value="NZ_WXEY01000011.1"/>
</dbReference>
<keyword evidence="4 6" id="KW-0143">Chaperone</keyword>
<dbReference type="SMART" id="SM00382">
    <property type="entry name" value="AAA"/>
    <property type="match status" value="2"/>
</dbReference>
<dbReference type="InterPro" id="IPR001943">
    <property type="entry name" value="UVR_dom"/>
</dbReference>
<dbReference type="InterPro" id="IPR004176">
    <property type="entry name" value="Clp_R_N"/>
</dbReference>
<evidence type="ECO:0000256" key="5">
    <source>
        <dbReference type="PROSITE-ProRule" id="PRU01251"/>
    </source>
</evidence>
<evidence type="ECO:0000256" key="7">
    <source>
        <dbReference type="SAM" id="Coils"/>
    </source>
</evidence>
<dbReference type="AlphaFoldDB" id="A0A845L105"/>
<dbReference type="Proteomes" id="UP000463470">
    <property type="component" value="Unassembled WGS sequence"/>
</dbReference>
<dbReference type="InterPro" id="IPR028299">
    <property type="entry name" value="ClpA/B_CS2"/>
</dbReference>
<evidence type="ECO:0000256" key="4">
    <source>
        <dbReference type="ARBA" id="ARBA00023186"/>
    </source>
</evidence>
<dbReference type="PRINTS" id="PR00300">
    <property type="entry name" value="CLPPROTEASEA"/>
</dbReference>
<dbReference type="CDD" id="cd00009">
    <property type="entry name" value="AAA"/>
    <property type="match status" value="1"/>
</dbReference>
<dbReference type="PANTHER" id="PTHR11638">
    <property type="entry name" value="ATP-DEPENDENT CLP PROTEASE"/>
    <property type="match status" value="1"/>
</dbReference>
<dbReference type="Pfam" id="PF10431">
    <property type="entry name" value="ClpB_D2-small"/>
    <property type="match status" value="1"/>
</dbReference>
<proteinExistence type="inferred from homology"/>
<keyword evidence="3 6" id="KW-0067">ATP-binding</keyword>
<dbReference type="InterPro" id="IPR003959">
    <property type="entry name" value="ATPase_AAA_core"/>
</dbReference>
<evidence type="ECO:0000313" key="11">
    <source>
        <dbReference type="EMBL" id="MZP30222.1"/>
    </source>
</evidence>
<comment type="caution">
    <text evidence="11">The sequence shown here is derived from an EMBL/GenBank/DDBJ whole genome shotgun (WGS) entry which is preliminary data.</text>
</comment>
<protein>
    <submittedName>
        <fullName evidence="11">AAA domain-containing protein</fullName>
    </submittedName>
</protein>
<name>A0A845L105_9FIRM</name>
<dbReference type="SUPFAM" id="SSF52540">
    <property type="entry name" value="P-loop containing nucleoside triphosphate hydrolases"/>
    <property type="match status" value="2"/>
</dbReference>
<evidence type="ECO:0000256" key="1">
    <source>
        <dbReference type="ARBA" id="ARBA00022737"/>
    </source>
</evidence>
<dbReference type="Pfam" id="PF17871">
    <property type="entry name" value="AAA_lid_9"/>
    <property type="match status" value="1"/>
</dbReference>
<feature type="domain" description="UVR" evidence="9">
    <location>
        <begin position="420"/>
        <end position="455"/>
    </location>
</feature>
<dbReference type="InterPro" id="IPR018368">
    <property type="entry name" value="ClpA/B_CS1"/>
</dbReference>
<dbReference type="InterPro" id="IPR027417">
    <property type="entry name" value="P-loop_NTPase"/>
</dbReference>
<keyword evidence="7" id="KW-0175">Coiled coil</keyword>
<evidence type="ECO:0000256" key="3">
    <source>
        <dbReference type="ARBA" id="ARBA00022840"/>
    </source>
</evidence>
<dbReference type="Gene3D" id="3.40.50.300">
    <property type="entry name" value="P-loop containing nucleotide triphosphate hydrolases"/>
    <property type="match status" value="2"/>
</dbReference>
<evidence type="ECO:0000313" key="12">
    <source>
        <dbReference type="Proteomes" id="UP000463470"/>
    </source>
</evidence>
<evidence type="ECO:0000256" key="8">
    <source>
        <dbReference type="SAM" id="MobiDB-lite"/>
    </source>
</evidence>
<dbReference type="InterPro" id="IPR041546">
    <property type="entry name" value="ClpA/ClpB_AAA_lid"/>
</dbReference>
<dbReference type="CDD" id="cd19499">
    <property type="entry name" value="RecA-like_ClpB_Hsp104-like"/>
    <property type="match status" value="1"/>
</dbReference>
<keyword evidence="1 5" id="KW-0677">Repeat</keyword>
<dbReference type="GO" id="GO:0005737">
    <property type="term" value="C:cytoplasm"/>
    <property type="evidence" value="ECO:0007669"/>
    <property type="project" value="TreeGrafter"/>
</dbReference>
<gene>
    <name evidence="11" type="ORF">GTO91_10930</name>
</gene>
<organism evidence="11 12">
    <name type="scientific">Heliomicrobium undosum</name>
    <dbReference type="NCBI Taxonomy" id="121734"/>
    <lineage>
        <taxon>Bacteria</taxon>
        <taxon>Bacillati</taxon>
        <taxon>Bacillota</taxon>
        <taxon>Clostridia</taxon>
        <taxon>Eubacteriales</taxon>
        <taxon>Heliobacteriaceae</taxon>
        <taxon>Heliomicrobium</taxon>
    </lineage>
</organism>
<dbReference type="FunFam" id="3.40.50.300:FF:000010">
    <property type="entry name" value="Chaperone clpB 1, putative"/>
    <property type="match status" value="1"/>
</dbReference>
<dbReference type="PROSITE" id="PS51903">
    <property type="entry name" value="CLP_R"/>
    <property type="match status" value="1"/>
</dbReference>
<dbReference type="Pfam" id="PF07724">
    <property type="entry name" value="AAA_2"/>
    <property type="match status" value="1"/>
</dbReference>
<dbReference type="PROSITE" id="PS50151">
    <property type="entry name" value="UVR"/>
    <property type="match status" value="1"/>
</dbReference>
<feature type="region of interest" description="Disordered" evidence="8">
    <location>
        <begin position="142"/>
        <end position="162"/>
    </location>
</feature>
<dbReference type="Gene3D" id="1.10.8.60">
    <property type="match status" value="2"/>
</dbReference>
<feature type="domain" description="Clp R" evidence="10">
    <location>
        <begin position="2"/>
        <end position="143"/>
    </location>
</feature>
<evidence type="ECO:0000256" key="6">
    <source>
        <dbReference type="RuleBase" id="RU004432"/>
    </source>
</evidence>
<dbReference type="InterPro" id="IPR003593">
    <property type="entry name" value="AAA+_ATPase"/>
</dbReference>
<keyword evidence="2 6" id="KW-0547">Nucleotide-binding</keyword>
<dbReference type="PANTHER" id="PTHR11638:SF18">
    <property type="entry name" value="HEAT SHOCK PROTEIN 104"/>
    <property type="match status" value="1"/>
</dbReference>
<dbReference type="PROSITE" id="PS00870">
    <property type="entry name" value="CLPAB_1"/>
    <property type="match status" value="1"/>
</dbReference>
<keyword evidence="12" id="KW-1185">Reference proteome</keyword>
<dbReference type="OrthoDB" id="9803641at2"/>
<dbReference type="InterPro" id="IPR019489">
    <property type="entry name" value="Clp_ATPase_C"/>
</dbReference>
<evidence type="ECO:0000256" key="2">
    <source>
        <dbReference type="ARBA" id="ARBA00022741"/>
    </source>
</evidence>
<dbReference type="SUPFAM" id="SSF81923">
    <property type="entry name" value="Double Clp-N motif"/>
    <property type="match status" value="1"/>
</dbReference>
<dbReference type="SMART" id="SM01086">
    <property type="entry name" value="ClpB_D2-small"/>
    <property type="match status" value="1"/>
</dbReference>
<evidence type="ECO:0000259" key="10">
    <source>
        <dbReference type="PROSITE" id="PS51903"/>
    </source>
</evidence>
<reference evidence="11 12" key="1">
    <citation type="submission" date="2020-01" db="EMBL/GenBank/DDBJ databases">
        <title>Whole-genome sequence of Heliobacterium undosum DSM 13378.</title>
        <authorList>
            <person name="Kyndt J.A."/>
            <person name="Meyer T.E."/>
        </authorList>
    </citation>
    <scope>NUCLEOTIDE SEQUENCE [LARGE SCALE GENOMIC DNA]</scope>
    <source>
        <strain evidence="11 12">DSM 13378</strain>
    </source>
</reference>
<dbReference type="GO" id="GO:0005524">
    <property type="term" value="F:ATP binding"/>
    <property type="evidence" value="ECO:0007669"/>
    <property type="project" value="UniProtKB-KW"/>
</dbReference>
<dbReference type="Gene3D" id="4.10.860.10">
    <property type="entry name" value="UVR domain"/>
    <property type="match status" value="1"/>
</dbReference>
<evidence type="ECO:0000259" key="9">
    <source>
        <dbReference type="PROSITE" id="PS50151"/>
    </source>
</evidence>
<dbReference type="GO" id="GO:0034605">
    <property type="term" value="P:cellular response to heat"/>
    <property type="evidence" value="ECO:0007669"/>
    <property type="project" value="TreeGrafter"/>
</dbReference>
<sequence length="814" mass="90095">MMGRFTERAQKVLLLAKEEAVALKHPAVGSEHLLLGLIREGEGIGAKALLSMNLDLEQVRRQVIRLVGEGAGEPAEIGLTPRAKRALELANEEGRRQGVNYVGTEHILLGLIREGEGVAARVLAELGLTLEKVRHQVMTLLGGPQAAPNGKGGSAAAERDRKTPTLNEFGRDLTQSARDGKLDPVIGRESEIERVVQILSRRTKNNPVLIGEPGVGKTAVAEGLAQRIVDGKVPETLTGKRVVTLDLSSVVAGSKYRGEFEERLKKVMDEIRQAGNVVLFIDELHTLIGAGAAEGAIDAANILKPALARGELQCIGATTLDEYRKHIERDPALERRFQPITVGEPKREEAVAILKGLRDRYEAHHRVKITDEAIDAAVRLSDRYISDRYLPDKAIDLIDEAASRVRLQTFTAPPDMKELESRLEGLRKEKEAAVLAQEFEKAAQLRDQEMQLRGQLEKQKSDWEHARGSANTVVREEDIAQIVSSWTGVPVTRLAESESARLLKLEEELHRRVIGQDEAVAAVSRAVRRARAGLKDPKRPIGSFIFLGPTGVGKTELARALAEALFGQEDAMVRIDMSEYMEKHSVSRLVGAPPGYIGHDEGGQLTEAVRRRPYSVILLDEIEKANPEVFNILLQVLEDGRLTDSKGRTVDFRNTVIIMTSNVGAQTIKRSGVMGFKPTEQGVKEREVQYEGMKNRVMEELKRSFRPEFLNRIDETIVFHTLAAEDIRRIVNLMLGEVNRRLVETGLSMEVTEAAQDHLAKVGYDETFGARPLRRAILRLVEDEISEALLKGEYKAGDQITVGVADGKLRFERK</sequence>
<dbReference type="Gene3D" id="1.10.1780.10">
    <property type="entry name" value="Clp, N-terminal domain"/>
    <property type="match status" value="1"/>
</dbReference>
<dbReference type="InterPro" id="IPR001270">
    <property type="entry name" value="ClpA/B"/>
</dbReference>
<accession>A0A845L105</accession>
<dbReference type="EMBL" id="WXEY01000011">
    <property type="protein sequence ID" value="MZP30222.1"/>
    <property type="molecule type" value="Genomic_DNA"/>
</dbReference>
<dbReference type="Pfam" id="PF00004">
    <property type="entry name" value="AAA"/>
    <property type="match status" value="1"/>
</dbReference>
<dbReference type="GO" id="GO:0016887">
    <property type="term" value="F:ATP hydrolysis activity"/>
    <property type="evidence" value="ECO:0007669"/>
    <property type="project" value="InterPro"/>
</dbReference>